<dbReference type="InterPro" id="IPR017871">
    <property type="entry name" value="ABC_transporter-like_CS"/>
</dbReference>
<evidence type="ECO:0000313" key="8">
    <source>
        <dbReference type="Proteomes" id="UP000887577"/>
    </source>
</evidence>
<dbReference type="Gene3D" id="1.20.1560.10">
    <property type="entry name" value="ABC transporter type 1, transmembrane domain"/>
    <property type="match status" value="2"/>
</dbReference>
<dbReference type="AlphaFoldDB" id="A0A914XVR8"/>
<dbReference type="PANTHER" id="PTHR43394:SF18">
    <property type="entry name" value="ABC TRANSPORTER B FAMILY MEMBER 11-LIKE"/>
    <property type="match status" value="1"/>
</dbReference>
<dbReference type="PROSITE" id="PS00211">
    <property type="entry name" value="ABC_TRANSPORTER_1"/>
    <property type="match status" value="1"/>
</dbReference>
<evidence type="ECO:0000313" key="9">
    <source>
        <dbReference type="WBParaSite" id="PSU_v2.g12030.t1"/>
    </source>
</evidence>
<reference evidence="9" key="1">
    <citation type="submission" date="2022-11" db="UniProtKB">
        <authorList>
            <consortium name="WormBaseParasite"/>
        </authorList>
    </citation>
    <scope>IDENTIFICATION</scope>
</reference>
<protein>
    <submittedName>
        <fullName evidence="9">ABC transmembrane type-1 domain-containing protein</fullName>
    </submittedName>
</protein>
<feature type="transmembrane region" description="Helical" evidence="5">
    <location>
        <begin position="280"/>
        <end position="306"/>
    </location>
</feature>
<dbReference type="Pfam" id="PF00005">
    <property type="entry name" value="ABC_tran"/>
    <property type="match status" value="1"/>
</dbReference>
<dbReference type="WBParaSite" id="PSU_v2.g12030.t1">
    <property type="protein sequence ID" value="PSU_v2.g12030.t1"/>
    <property type="gene ID" value="PSU_v2.g12030"/>
</dbReference>
<feature type="transmembrane region" description="Helical" evidence="5">
    <location>
        <begin position="469"/>
        <end position="492"/>
    </location>
</feature>
<dbReference type="GO" id="GO:0005524">
    <property type="term" value="F:ATP binding"/>
    <property type="evidence" value="ECO:0007669"/>
    <property type="project" value="InterPro"/>
</dbReference>
<name>A0A914XVR8_9BILA</name>
<comment type="subcellular location">
    <subcellularLocation>
        <location evidence="1">Membrane</location>
        <topology evidence="1">Multi-pass membrane protein</topology>
    </subcellularLocation>
</comment>
<dbReference type="SUPFAM" id="SSF52540">
    <property type="entry name" value="P-loop containing nucleoside triphosphate hydrolases"/>
    <property type="match status" value="1"/>
</dbReference>
<dbReference type="InterPro" id="IPR011527">
    <property type="entry name" value="ABC1_TM_dom"/>
</dbReference>
<feature type="transmembrane region" description="Helical" evidence="5">
    <location>
        <begin position="386"/>
        <end position="405"/>
    </location>
</feature>
<dbReference type="CDD" id="cd18578">
    <property type="entry name" value="ABC_6TM_Pgp_ABCB1_D2_like"/>
    <property type="match status" value="1"/>
</dbReference>
<dbReference type="FunFam" id="3.40.50.300:FF:002695">
    <property type="entry name" value="ABC multidrug transporter, putative"/>
    <property type="match status" value="1"/>
</dbReference>
<dbReference type="FunFam" id="1.20.1560.10:FF:000121">
    <property type="entry name" value="ABC transporter B family member 9"/>
    <property type="match status" value="1"/>
</dbReference>
<dbReference type="Gene3D" id="3.40.50.300">
    <property type="entry name" value="P-loop containing nucleotide triphosphate hydrolases"/>
    <property type="match status" value="2"/>
</dbReference>
<dbReference type="SUPFAM" id="SSF90123">
    <property type="entry name" value="ABC transporter transmembrane region"/>
    <property type="match status" value="1"/>
</dbReference>
<proteinExistence type="predicted"/>
<evidence type="ECO:0000256" key="3">
    <source>
        <dbReference type="ARBA" id="ARBA00022989"/>
    </source>
</evidence>
<evidence type="ECO:0000259" key="7">
    <source>
        <dbReference type="PROSITE" id="PS50929"/>
    </source>
</evidence>
<keyword evidence="4 5" id="KW-0472">Membrane</keyword>
<evidence type="ECO:0000256" key="1">
    <source>
        <dbReference type="ARBA" id="ARBA00004141"/>
    </source>
</evidence>
<dbReference type="GO" id="GO:0016887">
    <property type="term" value="F:ATP hydrolysis activity"/>
    <property type="evidence" value="ECO:0007669"/>
    <property type="project" value="InterPro"/>
</dbReference>
<dbReference type="InterPro" id="IPR039421">
    <property type="entry name" value="Type_1_exporter"/>
</dbReference>
<dbReference type="PROSITE" id="PS50893">
    <property type="entry name" value="ABC_TRANSPORTER_2"/>
    <property type="match status" value="1"/>
</dbReference>
<dbReference type="InterPro" id="IPR027417">
    <property type="entry name" value="P-loop_NTPase"/>
</dbReference>
<dbReference type="PANTHER" id="PTHR43394">
    <property type="entry name" value="ATP-DEPENDENT PERMEASE MDL1, MITOCHONDRIAL"/>
    <property type="match status" value="1"/>
</dbReference>
<evidence type="ECO:0000256" key="5">
    <source>
        <dbReference type="SAM" id="Phobius"/>
    </source>
</evidence>
<dbReference type="GO" id="GO:0090374">
    <property type="term" value="P:oligopeptide export from mitochondrion"/>
    <property type="evidence" value="ECO:0007669"/>
    <property type="project" value="TreeGrafter"/>
</dbReference>
<evidence type="ECO:0000256" key="4">
    <source>
        <dbReference type="ARBA" id="ARBA00023136"/>
    </source>
</evidence>
<dbReference type="PROSITE" id="PS50929">
    <property type="entry name" value="ABC_TM1F"/>
    <property type="match status" value="1"/>
</dbReference>
<keyword evidence="3 5" id="KW-1133">Transmembrane helix</keyword>
<dbReference type="InterPro" id="IPR003439">
    <property type="entry name" value="ABC_transporter-like_ATP-bd"/>
</dbReference>
<feature type="transmembrane region" description="Helical" evidence="5">
    <location>
        <begin position="504"/>
        <end position="522"/>
    </location>
</feature>
<sequence length="602" mass="66904">MEIIEENILYGNENISHGELVAACRMANADLFISGLPNGYKTIVGERGTQLSGGQKQRIAIARALVRNPKILLLDEATSALDAESESIVQHALDKARQGRTTLIIAHRLTTIRNADKIIAMKNGQIFETGTHDSLMEKKGLYYDLVNAQVFADLNDDKPAGKILQRQTSTLSARSYASSITSAKRRRSTILSDLEDENVDETGKQSEMKRLKEDLEKEGAKESNLLQILKAARPEWVYLSIALLASIVQGTVFPAFSIFFTQIMQVFATTDMTELRKEGHTWALMFLVLGAVQACCLLLEAFIFGYSAEHLTMRLRSQLFRNVLRQDIAYFDMPNHSSGKLTTRLATDAPNVKSAIDFRLGSVFSAIVSVSCGVGIGFYFGWQMALLMLALFPVVGIGRALHFAYMKGKADENNKDSENAGRVSLEAIENIRTVQALTLEKKMFTMFSDYLEGPHQTSNRKCLIQGVTYALSSSLMYFMNAASFGFGLWLILNHHMTPIHVLRVLFAISFSGGSVGFAASYFPEYNKAKLAAGILFKMLGEKPNFDSFTEEGKKTEIKGNVAFKAIHFRYPQRPEVPILQGLNISVKPGETLALVSWPLRVW</sequence>
<keyword evidence="2 5" id="KW-0812">Transmembrane</keyword>
<accession>A0A914XVR8</accession>
<evidence type="ECO:0000259" key="6">
    <source>
        <dbReference type="PROSITE" id="PS50893"/>
    </source>
</evidence>
<dbReference type="Pfam" id="PF00664">
    <property type="entry name" value="ABC_membrane"/>
    <property type="match status" value="1"/>
</dbReference>
<feature type="transmembrane region" description="Helical" evidence="5">
    <location>
        <begin position="236"/>
        <end position="260"/>
    </location>
</feature>
<dbReference type="GO" id="GO:0015421">
    <property type="term" value="F:ABC-type oligopeptide transporter activity"/>
    <property type="evidence" value="ECO:0007669"/>
    <property type="project" value="TreeGrafter"/>
</dbReference>
<dbReference type="InterPro" id="IPR036640">
    <property type="entry name" value="ABC1_TM_sf"/>
</dbReference>
<feature type="transmembrane region" description="Helical" evidence="5">
    <location>
        <begin position="360"/>
        <end position="380"/>
    </location>
</feature>
<evidence type="ECO:0000256" key="2">
    <source>
        <dbReference type="ARBA" id="ARBA00022692"/>
    </source>
</evidence>
<organism evidence="8 9">
    <name type="scientific">Panagrolaimus superbus</name>
    <dbReference type="NCBI Taxonomy" id="310955"/>
    <lineage>
        <taxon>Eukaryota</taxon>
        <taxon>Metazoa</taxon>
        <taxon>Ecdysozoa</taxon>
        <taxon>Nematoda</taxon>
        <taxon>Chromadorea</taxon>
        <taxon>Rhabditida</taxon>
        <taxon>Tylenchina</taxon>
        <taxon>Panagrolaimomorpha</taxon>
        <taxon>Panagrolaimoidea</taxon>
        <taxon>Panagrolaimidae</taxon>
        <taxon>Panagrolaimus</taxon>
    </lineage>
</organism>
<dbReference type="GO" id="GO:0005743">
    <property type="term" value="C:mitochondrial inner membrane"/>
    <property type="evidence" value="ECO:0007669"/>
    <property type="project" value="TreeGrafter"/>
</dbReference>
<feature type="domain" description="ABC transporter" evidence="6">
    <location>
        <begin position="3"/>
        <end position="148"/>
    </location>
</feature>
<feature type="domain" description="ABC transmembrane type-1" evidence="7">
    <location>
        <begin position="241"/>
        <end position="527"/>
    </location>
</feature>
<dbReference type="Proteomes" id="UP000887577">
    <property type="component" value="Unplaced"/>
</dbReference>
<keyword evidence="8" id="KW-1185">Reference proteome</keyword>